<keyword evidence="4 5" id="KW-0472">Membrane</keyword>
<feature type="transmembrane region" description="Helical" evidence="5">
    <location>
        <begin position="21"/>
        <end position="39"/>
    </location>
</feature>
<evidence type="ECO:0000256" key="4">
    <source>
        <dbReference type="ARBA" id="ARBA00023136"/>
    </source>
</evidence>
<keyword evidence="3 5" id="KW-1133">Transmembrane helix</keyword>
<dbReference type="GO" id="GO:0022857">
    <property type="term" value="F:transmembrane transporter activity"/>
    <property type="evidence" value="ECO:0007669"/>
    <property type="project" value="InterPro"/>
</dbReference>
<feature type="transmembrane region" description="Helical" evidence="5">
    <location>
        <begin position="337"/>
        <end position="360"/>
    </location>
</feature>
<keyword evidence="2 5" id="KW-0812">Transmembrane</keyword>
<dbReference type="InterPro" id="IPR036259">
    <property type="entry name" value="MFS_trans_sf"/>
</dbReference>
<evidence type="ECO:0000313" key="7">
    <source>
        <dbReference type="EMBL" id="QEW01775.1"/>
    </source>
</evidence>
<dbReference type="EMBL" id="CP044232">
    <property type="protein sequence ID" value="QEW01775.1"/>
    <property type="molecule type" value="Genomic_DNA"/>
</dbReference>
<dbReference type="Proteomes" id="UP000325516">
    <property type="component" value="Chromosome"/>
</dbReference>
<dbReference type="KEGG" id="mlz:F6J85_00800"/>
<evidence type="ECO:0000256" key="2">
    <source>
        <dbReference type="ARBA" id="ARBA00022692"/>
    </source>
</evidence>
<feature type="transmembrane region" description="Helical" evidence="5">
    <location>
        <begin position="51"/>
        <end position="68"/>
    </location>
</feature>
<feature type="transmembrane region" description="Helical" evidence="5">
    <location>
        <begin position="215"/>
        <end position="237"/>
    </location>
</feature>
<dbReference type="InterPro" id="IPR020846">
    <property type="entry name" value="MFS_dom"/>
</dbReference>
<feature type="transmembrane region" description="Helical" evidence="5">
    <location>
        <begin position="366"/>
        <end position="387"/>
    </location>
</feature>
<organism evidence="7 8">
    <name type="scientific">Microbacterium lushaniae</name>
    <dbReference type="NCBI Taxonomy" id="2614639"/>
    <lineage>
        <taxon>Bacteria</taxon>
        <taxon>Bacillati</taxon>
        <taxon>Actinomycetota</taxon>
        <taxon>Actinomycetes</taxon>
        <taxon>Micrococcales</taxon>
        <taxon>Microbacteriaceae</taxon>
        <taxon>Microbacterium</taxon>
    </lineage>
</organism>
<feature type="transmembrane region" description="Helical" evidence="5">
    <location>
        <begin position="146"/>
        <end position="167"/>
    </location>
</feature>
<dbReference type="PANTHER" id="PTHR23514">
    <property type="entry name" value="BYPASS OF STOP CODON PROTEIN 6"/>
    <property type="match status" value="1"/>
</dbReference>
<evidence type="ECO:0000259" key="6">
    <source>
        <dbReference type="PROSITE" id="PS50850"/>
    </source>
</evidence>
<name>A0A5J6KZY7_9MICO</name>
<feature type="transmembrane region" description="Helical" evidence="5">
    <location>
        <begin position="249"/>
        <end position="269"/>
    </location>
</feature>
<accession>A0A5J6KZY7</accession>
<evidence type="ECO:0000256" key="3">
    <source>
        <dbReference type="ARBA" id="ARBA00022989"/>
    </source>
</evidence>
<dbReference type="RefSeq" id="WP_150923430.1">
    <property type="nucleotide sequence ID" value="NZ_CP044232.1"/>
</dbReference>
<protein>
    <submittedName>
        <fullName evidence="7">MFS transporter</fullName>
    </submittedName>
</protein>
<dbReference type="InterPro" id="IPR051788">
    <property type="entry name" value="MFS_Transporter"/>
</dbReference>
<evidence type="ECO:0000256" key="5">
    <source>
        <dbReference type="SAM" id="Phobius"/>
    </source>
</evidence>
<feature type="domain" description="Major facilitator superfamily (MFS) profile" evidence="6">
    <location>
        <begin position="216"/>
        <end position="397"/>
    </location>
</feature>
<dbReference type="PROSITE" id="PS50850">
    <property type="entry name" value="MFS"/>
    <property type="match status" value="1"/>
</dbReference>
<feature type="transmembrane region" description="Helical" evidence="5">
    <location>
        <begin position="173"/>
        <end position="194"/>
    </location>
</feature>
<proteinExistence type="predicted"/>
<feature type="transmembrane region" description="Helical" evidence="5">
    <location>
        <begin position="306"/>
        <end position="325"/>
    </location>
</feature>
<sequence>MTHRERLGGVVAGTAKGAWPARAVFFLNGLVCASYIASLPALKGAFRLDDGALGGVSFAFAFAALVGMQATGRLTAVVGAGIVLRVALVALPLLLIALPSARGFGGLLVAVSAFGAVHGAADAAMNVYAVGIERTHGRRLVSSCHAAWSASAVVASLAMAVTTAVGLDLRVRTAAVAAIALGGAVFVASTLTAGRPARPRRPGIRTRQRGRWPRSMFLLSPAGTALMVCEGGALAWGAVMLHDGRGASLALSVAAVTGFAVGQTAGRLAGDRLAHRYGPRAVFLAAGALGACGLAAAVLLPEPALAVAGFAVAGLGMSALLPLLFSTVGRAASDDVTAGVLVTRFTGFAYAGILLGPAVIGAAAGWVGIVVTMATLVPVLVAVTVVAGRAMSRLPRT</sequence>
<keyword evidence="8" id="KW-1185">Reference proteome</keyword>
<dbReference type="PANTHER" id="PTHR23514:SF13">
    <property type="entry name" value="INNER MEMBRANE PROTEIN YBJJ"/>
    <property type="match status" value="1"/>
</dbReference>
<reference evidence="8" key="1">
    <citation type="submission" date="2019-09" db="EMBL/GenBank/DDBJ databases">
        <title>Mumia zhuanghuii sp. nov. isolated from the intestinal contents of plateau pika (Ochotona curzoniae) in the Qinghai-Tibet plateau of China.</title>
        <authorList>
            <person name="Tian Z."/>
        </authorList>
    </citation>
    <scope>NUCLEOTIDE SEQUENCE [LARGE SCALE GENOMIC DNA]</scope>
    <source>
        <strain evidence="8">L-031</strain>
    </source>
</reference>
<feature type="transmembrane region" description="Helical" evidence="5">
    <location>
        <begin position="281"/>
        <end position="300"/>
    </location>
</feature>
<evidence type="ECO:0000313" key="8">
    <source>
        <dbReference type="Proteomes" id="UP000325516"/>
    </source>
</evidence>
<dbReference type="SUPFAM" id="SSF103473">
    <property type="entry name" value="MFS general substrate transporter"/>
    <property type="match status" value="1"/>
</dbReference>
<feature type="transmembrane region" description="Helical" evidence="5">
    <location>
        <begin position="75"/>
        <end position="98"/>
    </location>
</feature>
<dbReference type="Gene3D" id="1.20.1250.20">
    <property type="entry name" value="MFS general substrate transporter like domains"/>
    <property type="match status" value="1"/>
</dbReference>
<comment type="subcellular location">
    <subcellularLocation>
        <location evidence="1">Cell membrane</location>
        <topology evidence="1">Multi-pass membrane protein</topology>
    </subcellularLocation>
</comment>
<dbReference type="AlphaFoldDB" id="A0A5J6KZY7"/>
<evidence type="ECO:0000256" key="1">
    <source>
        <dbReference type="ARBA" id="ARBA00004651"/>
    </source>
</evidence>
<gene>
    <name evidence="7" type="ORF">F6J85_00800</name>
</gene>
<dbReference type="GO" id="GO:0005886">
    <property type="term" value="C:plasma membrane"/>
    <property type="evidence" value="ECO:0007669"/>
    <property type="project" value="UniProtKB-SubCell"/>
</dbReference>
<feature type="transmembrane region" description="Helical" evidence="5">
    <location>
        <begin position="104"/>
        <end position="125"/>
    </location>
</feature>